<organism evidence="1 2">
    <name type="scientific">Lysobacter concretionis Ko07 = DSM 16239</name>
    <dbReference type="NCBI Taxonomy" id="1122185"/>
    <lineage>
        <taxon>Bacteria</taxon>
        <taxon>Pseudomonadati</taxon>
        <taxon>Pseudomonadota</taxon>
        <taxon>Gammaproteobacteria</taxon>
        <taxon>Lysobacterales</taxon>
        <taxon>Lysobacteraceae</taxon>
        <taxon>Novilysobacter</taxon>
    </lineage>
</organism>
<accession>A0A0A0EL07</accession>
<dbReference type="OrthoDB" id="8888603at2"/>
<dbReference type="RefSeq" id="WP_036195328.1">
    <property type="nucleotide sequence ID" value="NZ_AVPS01000009.1"/>
</dbReference>
<dbReference type="AlphaFoldDB" id="A0A0A0EL07"/>
<protein>
    <submittedName>
        <fullName evidence="1">Uncharacterized protein</fullName>
    </submittedName>
</protein>
<dbReference type="EMBL" id="AVPS01000009">
    <property type="protein sequence ID" value="KGM50980.1"/>
    <property type="molecule type" value="Genomic_DNA"/>
</dbReference>
<evidence type="ECO:0000313" key="2">
    <source>
        <dbReference type="Proteomes" id="UP000030017"/>
    </source>
</evidence>
<keyword evidence="2" id="KW-1185">Reference proteome</keyword>
<sequence>MPMLELDADGLLRRVAERIPAELRPNIVVIGSIATAWAFRDVAHTAMVATKDIDLLLRPSVSAVTTAEALGKQLLAEGWQPRFPDGMAPGTPSTPTDDLPALRVAPPGGEGGWFVELLCEPSQDQIARKQWHRFTTPQGDFGLPSFRYMPVAIHAAPESPQGLRIALPANMALAHLLEHAEPDRTPIASLPGNPPRFVKDVGRAVALWWLAGQQSPMASRDWSAQWNDALQALFPRAVAQQKAQARAGLSALTGYLREAHAIAVNSVLAPHGTTLQAFERAHRSLMALADAS</sequence>
<proteinExistence type="predicted"/>
<evidence type="ECO:0000313" key="1">
    <source>
        <dbReference type="EMBL" id="KGM50980.1"/>
    </source>
</evidence>
<dbReference type="Proteomes" id="UP000030017">
    <property type="component" value="Unassembled WGS sequence"/>
</dbReference>
<gene>
    <name evidence="1" type="ORF">N792_12970</name>
</gene>
<comment type="caution">
    <text evidence="1">The sequence shown here is derived from an EMBL/GenBank/DDBJ whole genome shotgun (WGS) entry which is preliminary data.</text>
</comment>
<reference evidence="1 2" key="1">
    <citation type="submission" date="2013-08" db="EMBL/GenBank/DDBJ databases">
        <title>Genome sequencing of Lysobacter.</title>
        <authorList>
            <person name="Zhang S."/>
            <person name="Wang G."/>
        </authorList>
    </citation>
    <scope>NUCLEOTIDE SEQUENCE [LARGE SCALE GENOMIC DNA]</scope>
    <source>
        <strain evidence="1 2">Ko07</strain>
    </source>
</reference>
<name>A0A0A0EL07_9GAMM</name>